<dbReference type="EMBL" id="JACOPN010000008">
    <property type="protein sequence ID" value="MBC5717928.1"/>
    <property type="molecule type" value="Genomic_DNA"/>
</dbReference>
<gene>
    <name evidence="2" type="ORF">H8S55_11485</name>
</gene>
<proteinExistence type="predicted"/>
<evidence type="ECO:0000256" key="1">
    <source>
        <dbReference type="SAM" id="Phobius"/>
    </source>
</evidence>
<dbReference type="AlphaFoldDB" id="A0A8J6IZX7"/>
<feature type="transmembrane region" description="Helical" evidence="1">
    <location>
        <begin position="72"/>
        <end position="100"/>
    </location>
</feature>
<organism evidence="2 3">
    <name type="scientific">Flintibacter faecis</name>
    <dbReference type="NCBI Taxonomy" id="2763047"/>
    <lineage>
        <taxon>Bacteria</taxon>
        <taxon>Bacillati</taxon>
        <taxon>Bacillota</taxon>
        <taxon>Clostridia</taxon>
        <taxon>Eubacteriales</taxon>
        <taxon>Flintibacter</taxon>
    </lineage>
</organism>
<keyword evidence="3" id="KW-1185">Reference proteome</keyword>
<evidence type="ECO:0000313" key="2">
    <source>
        <dbReference type="EMBL" id="MBC5717928.1"/>
    </source>
</evidence>
<feature type="transmembrane region" description="Helical" evidence="1">
    <location>
        <begin position="33"/>
        <end position="52"/>
    </location>
</feature>
<evidence type="ECO:0000313" key="3">
    <source>
        <dbReference type="Proteomes" id="UP000602260"/>
    </source>
</evidence>
<keyword evidence="1" id="KW-0812">Transmembrane</keyword>
<reference evidence="2" key="1">
    <citation type="submission" date="2020-08" db="EMBL/GenBank/DDBJ databases">
        <title>Genome public.</title>
        <authorList>
            <person name="Liu C."/>
            <person name="Sun Q."/>
        </authorList>
    </citation>
    <scope>NUCLEOTIDE SEQUENCE</scope>
    <source>
        <strain evidence="2">BX5</strain>
    </source>
</reference>
<keyword evidence="1" id="KW-0472">Membrane</keyword>
<name>A0A8J6IZX7_9FIRM</name>
<dbReference type="Proteomes" id="UP000602260">
    <property type="component" value="Unassembled WGS sequence"/>
</dbReference>
<accession>A0A8J6IZX7</accession>
<feature type="transmembrane region" description="Helical" evidence="1">
    <location>
        <begin position="6"/>
        <end position="26"/>
    </location>
</feature>
<sequence>MFRLDIDFFPLLILVPAIVQFTICLLAGKKMRFCIGILPFAFLSFAGYGYLADRAWNLPYPGLFEPDFMMSSAMAGFLAFGAMFIGTILGTILWALWAIFRKMIGG</sequence>
<dbReference type="RefSeq" id="WP_186879071.1">
    <property type="nucleotide sequence ID" value="NZ_JACOPN010000008.1"/>
</dbReference>
<protein>
    <submittedName>
        <fullName evidence="2">Uncharacterized protein</fullName>
    </submittedName>
</protein>
<keyword evidence="1" id="KW-1133">Transmembrane helix</keyword>
<comment type="caution">
    <text evidence="2">The sequence shown here is derived from an EMBL/GenBank/DDBJ whole genome shotgun (WGS) entry which is preliminary data.</text>
</comment>